<dbReference type="PANTHER" id="PTHR47992">
    <property type="entry name" value="PROTEIN PHOSPHATASE"/>
    <property type="match status" value="1"/>
</dbReference>
<dbReference type="OrthoDB" id="9801841at2"/>
<dbReference type="CDD" id="cd00143">
    <property type="entry name" value="PP2Cc"/>
    <property type="match status" value="1"/>
</dbReference>
<dbReference type="SMART" id="SM00332">
    <property type="entry name" value="PP2Cc"/>
    <property type="match status" value="1"/>
</dbReference>
<dbReference type="Gene3D" id="3.60.40.10">
    <property type="entry name" value="PPM-type phosphatase domain"/>
    <property type="match status" value="1"/>
</dbReference>
<reference evidence="3 4" key="1">
    <citation type="submission" date="2017-11" db="EMBL/GenBank/DDBJ databases">
        <title>Genomic Encyclopedia of Archaeal and Bacterial Type Strains, Phase II (KMG-II): From Individual Species to Whole Genera.</title>
        <authorList>
            <person name="Goeker M."/>
        </authorList>
    </citation>
    <scope>NUCLEOTIDE SEQUENCE [LARGE SCALE GENOMIC DNA]</scope>
    <source>
        <strain evidence="3 4">DSM 29128</strain>
    </source>
</reference>
<dbReference type="SUPFAM" id="SSF81606">
    <property type="entry name" value="PP2C-like"/>
    <property type="match status" value="1"/>
</dbReference>
<feature type="domain" description="PPM-type phosphatase" evidence="2">
    <location>
        <begin position="13"/>
        <end position="265"/>
    </location>
</feature>
<protein>
    <submittedName>
        <fullName evidence="3">Serine/threonine protein phosphatase PrpC</fullName>
    </submittedName>
</protein>
<dbReference type="EMBL" id="PGTY01000002">
    <property type="protein sequence ID" value="PJI86247.1"/>
    <property type="molecule type" value="Genomic_DNA"/>
</dbReference>
<dbReference type="Proteomes" id="UP000228531">
    <property type="component" value="Unassembled WGS sequence"/>
</dbReference>
<dbReference type="GO" id="GO:0004722">
    <property type="term" value="F:protein serine/threonine phosphatase activity"/>
    <property type="evidence" value="ECO:0007669"/>
    <property type="project" value="InterPro"/>
</dbReference>
<sequence length="325" mass="35180">MLDIKEVSTNTLSFDVATVALKGARPYQEDSLVCSFPIGQNTGFAVLADGMGGHASGHTASALVVAEMFSKLKTNDQMIEDGVLNIPATLREATDAANKRVAMHTKEHDETHGMGSTLLSIVISRDKLYWVSVGDSPLLLFRDGALRQLNKDHSMAPQIDMMVKTGTMSADVGRDHPDRNTLTSAITGQEIDMIDCPSRPIALLPDDLLIVASDGLQTISNSLIAKTLQLTQDGQSNAIADALIEAIQELDHPDQDNASFVVVKLGVGRKAKSTAMDLDDLPVLATAEEAGEEQADTPAITPDEPPKEETERKAYWYRGQKYYKD</sequence>
<dbReference type="InterPro" id="IPR001932">
    <property type="entry name" value="PPM-type_phosphatase-like_dom"/>
</dbReference>
<evidence type="ECO:0000313" key="4">
    <source>
        <dbReference type="Proteomes" id="UP000228531"/>
    </source>
</evidence>
<feature type="compositionally biased region" description="Basic and acidic residues" evidence="1">
    <location>
        <begin position="304"/>
        <end position="314"/>
    </location>
</feature>
<evidence type="ECO:0000313" key="3">
    <source>
        <dbReference type="EMBL" id="PJI86247.1"/>
    </source>
</evidence>
<dbReference type="AlphaFoldDB" id="A0A2M8W5P7"/>
<feature type="region of interest" description="Disordered" evidence="1">
    <location>
        <begin position="288"/>
        <end position="325"/>
    </location>
</feature>
<dbReference type="InterPro" id="IPR015655">
    <property type="entry name" value="PP2C"/>
</dbReference>
<dbReference type="RefSeq" id="WP_100368556.1">
    <property type="nucleotide sequence ID" value="NZ_PGTY01000002.1"/>
</dbReference>
<dbReference type="InterPro" id="IPR036457">
    <property type="entry name" value="PPM-type-like_dom_sf"/>
</dbReference>
<proteinExistence type="predicted"/>
<keyword evidence="4" id="KW-1185">Reference proteome</keyword>
<accession>A0A2M8W5P7</accession>
<gene>
    <name evidence="3" type="ORF">BC777_2615</name>
</gene>
<dbReference type="Pfam" id="PF13672">
    <property type="entry name" value="PP2C_2"/>
    <property type="match status" value="1"/>
</dbReference>
<name>A0A2M8W5P7_9RHOB</name>
<dbReference type="SMART" id="SM00331">
    <property type="entry name" value="PP2C_SIG"/>
    <property type="match status" value="1"/>
</dbReference>
<comment type="caution">
    <text evidence="3">The sequence shown here is derived from an EMBL/GenBank/DDBJ whole genome shotgun (WGS) entry which is preliminary data.</text>
</comment>
<evidence type="ECO:0000256" key="1">
    <source>
        <dbReference type="SAM" id="MobiDB-lite"/>
    </source>
</evidence>
<organism evidence="3 4">
    <name type="scientific">Yoonia maricola</name>
    <dbReference type="NCBI Taxonomy" id="420999"/>
    <lineage>
        <taxon>Bacteria</taxon>
        <taxon>Pseudomonadati</taxon>
        <taxon>Pseudomonadota</taxon>
        <taxon>Alphaproteobacteria</taxon>
        <taxon>Rhodobacterales</taxon>
        <taxon>Paracoccaceae</taxon>
        <taxon>Yoonia</taxon>
    </lineage>
</organism>
<dbReference type="PROSITE" id="PS51746">
    <property type="entry name" value="PPM_2"/>
    <property type="match status" value="1"/>
</dbReference>
<evidence type="ECO:0000259" key="2">
    <source>
        <dbReference type="PROSITE" id="PS51746"/>
    </source>
</evidence>